<evidence type="ECO:0000313" key="2">
    <source>
        <dbReference type="Proteomes" id="UP000563151"/>
    </source>
</evidence>
<accession>A0A923EBU1</accession>
<dbReference type="AlphaFoldDB" id="A0A923EBU1"/>
<dbReference type="EMBL" id="JAAZWO010000018">
    <property type="protein sequence ID" value="MBC2398841.1"/>
    <property type="molecule type" value="Genomic_DNA"/>
</dbReference>
<comment type="caution">
    <text evidence="1">The sequence shown here is derived from an EMBL/GenBank/DDBJ whole genome shotgun (WGS) entry which is preliminary data.</text>
</comment>
<organism evidence="1 2">
    <name type="scientific">Clostridium tetanomorphum</name>
    <dbReference type="NCBI Taxonomy" id="1553"/>
    <lineage>
        <taxon>Bacteria</taxon>
        <taxon>Bacillati</taxon>
        <taxon>Bacillota</taxon>
        <taxon>Clostridia</taxon>
        <taxon>Eubacteriales</taxon>
        <taxon>Clostridiaceae</taxon>
        <taxon>Clostridium</taxon>
    </lineage>
</organism>
<dbReference type="RefSeq" id="WP_156950272.1">
    <property type="nucleotide sequence ID" value="NZ_JAAZWO010000018.1"/>
</dbReference>
<dbReference type="Proteomes" id="UP000563151">
    <property type="component" value="Unassembled WGS sequence"/>
</dbReference>
<proteinExistence type="predicted"/>
<keyword evidence="2" id="KW-1185">Reference proteome</keyword>
<reference evidence="1 2" key="1">
    <citation type="submission" date="2020-04" db="EMBL/GenBank/DDBJ databases">
        <title>Genomic insights into acetone-butanol-ethanol (ABE) fermentation by sequencing solventogenic clostridia strains.</title>
        <authorList>
            <person name="Brown S."/>
        </authorList>
    </citation>
    <scope>NUCLEOTIDE SEQUENCE [LARGE SCALE GENOMIC DNA]</scope>
    <source>
        <strain evidence="1 2">DJ011</strain>
    </source>
</reference>
<gene>
    <name evidence="1" type="ORF">HGG79_13825</name>
</gene>
<protein>
    <submittedName>
        <fullName evidence="1">Uncharacterized protein</fullName>
    </submittedName>
</protein>
<sequence>MCGKENRLPQFETIVDVDRYQAKFIDEHQKNKFAFQEGILSLCYKRFKYPINIQH</sequence>
<evidence type="ECO:0000313" key="1">
    <source>
        <dbReference type="EMBL" id="MBC2398841.1"/>
    </source>
</evidence>
<name>A0A923EBU1_CLOTT</name>